<dbReference type="RefSeq" id="WP_133052471.1">
    <property type="nucleotide sequence ID" value="NZ_AP022591.1"/>
</dbReference>
<dbReference type="OrthoDB" id="4630112at2"/>
<gene>
    <name evidence="1" type="ORF">MCEL_10000</name>
</gene>
<keyword evidence="2" id="KW-1185">Reference proteome</keyword>
<dbReference type="EMBL" id="AP022591">
    <property type="protein sequence ID" value="BBY42705.1"/>
    <property type="molecule type" value="Genomic_DNA"/>
</dbReference>
<name>A0A1X0BRJ1_MYCCF</name>
<organism evidence="1 2">
    <name type="scientific">Mycolicibacterium celeriflavum</name>
    <name type="common">Mycobacterium celeriflavum</name>
    <dbReference type="NCBI Taxonomy" id="1249101"/>
    <lineage>
        <taxon>Bacteria</taxon>
        <taxon>Bacillati</taxon>
        <taxon>Actinomycetota</taxon>
        <taxon>Actinomycetes</taxon>
        <taxon>Mycobacteriales</taxon>
        <taxon>Mycobacteriaceae</taxon>
        <taxon>Mycolicibacterium</taxon>
    </lineage>
</organism>
<dbReference type="KEGG" id="mcee:MCEL_10000"/>
<dbReference type="AlphaFoldDB" id="A0A1X0BRJ1"/>
<accession>A0A1X0BRJ1</accession>
<reference evidence="1 2" key="1">
    <citation type="journal article" date="2019" name="Emerg. Microbes Infect.">
        <title>Comprehensive subspecies identification of 175 nontuberculous mycobacteria species based on 7547 genomic profiles.</title>
        <authorList>
            <person name="Matsumoto Y."/>
            <person name="Kinjo T."/>
            <person name="Motooka D."/>
            <person name="Nabeya D."/>
            <person name="Jung N."/>
            <person name="Uechi K."/>
            <person name="Horii T."/>
            <person name="Iida T."/>
            <person name="Fujita J."/>
            <person name="Nakamura S."/>
        </authorList>
    </citation>
    <scope>NUCLEOTIDE SEQUENCE [LARGE SCALE GENOMIC DNA]</scope>
    <source>
        <strain evidence="1 2">JCM 18439</strain>
    </source>
</reference>
<sequence>MDAPTRSATKLLLAACAAAASWFCFSAVPAGAEPTDFATPGPTTEESNVLPVADVLEGMWSEYVPPDAVSPGPIGSADRFIEQFVPTTTQIRDFFVFLDQFRPLATGR</sequence>
<evidence type="ECO:0000313" key="1">
    <source>
        <dbReference type="EMBL" id="BBY42705.1"/>
    </source>
</evidence>
<dbReference type="Proteomes" id="UP000466431">
    <property type="component" value="Chromosome"/>
</dbReference>
<evidence type="ECO:0000313" key="2">
    <source>
        <dbReference type="Proteomes" id="UP000466431"/>
    </source>
</evidence>
<proteinExistence type="predicted"/>
<protein>
    <submittedName>
        <fullName evidence="1">Uncharacterized protein</fullName>
    </submittedName>
</protein>
<dbReference type="STRING" id="1249101.BST21_17665"/>